<name>A0A2P6P0U2_9EUKA</name>
<proteinExistence type="predicted"/>
<gene>
    <name evidence="1" type="ORF">PROFUN_00150</name>
</gene>
<accession>A0A2P6P0U2</accession>
<dbReference type="Proteomes" id="UP000241769">
    <property type="component" value="Unassembled WGS sequence"/>
</dbReference>
<keyword evidence="2" id="KW-1185">Reference proteome</keyword>
<comment type="caution">
    <text evidence="1">The sequence shown here is derived from an EMBL/GenBank/DDBJ whole genome shotgun (WGS) entry which is preliminary data.</text>
</comment>
<organism evidence="1 2">
    <name type="scientific">Planoprotostelium fungivorum</name>
    <dbReference type="NCBI Taxonomy" id="1890364"/>
    <lineage>
        <taxon>Eukaryota</taxon>
        <taxon>Amoebozoa</taxon>
        <taxon>Evosea</taxon>
        <taxon>Variosea</taxon>
        <taxon>Cavosteliida</taxon>
        <taxon>Cavosteliaceae</taxon>
        <taxon>Planoprotostelium</taxon>
    </lineage>
</organism>
<protein>
    <submittedName>
        <fullName evidence="1">Uncharacterized protein</fullName>
    </submittedName>
</protein>
<dbReference type="AlphaFoldDB" id="A0A2P6P0U2"/>
<reference evidence="1 2" key="1">
    <citation type="journal article" date="2018" name="Genome Biol. Evol.">
        <title>Multiple Roots of Fruiting Body Formation in Amoebozoa.</title>
        <authorList>
            <person name="Hillmann F."/>
            <person name="Forbes G."/>
            <person name="Novohradska S."/>
            <person name="Ferling I."/>
            <person name="Riege K."/>
            <person name="Groth M."/>
            <person name="Westermann M."/>
            <person name="Marz M."/>
            <person name="Spaller T."/>
            <person name="Winckler T."/>
            <person name="Schaap P."/>
            <person name="Glockner G."/>
        </authorList>
    </citation>
    <scope>NUCLEOTIDE SEQUENCE [LARGE SCALE GENOMIC DNA]</scope>
    <source>
        <strain evidence="1 2">Jena</strain>
    </source>
</reference>
<evidence type="ECO:0000313" key="1">
    <source>
        <dbReference type="EMBL" id="PRP89808.1"/>
    </source>
</evidence>
<sequence length="232" mass="26065">MPFGERTVDYVALQKQHLSFILRPATTRATTTTYTHEQPLTEVWTRYPLHLTQDDLSSTTASSDSAWPSVSTFRTRLLFASATHESTSSIDHLHITDRVEQMQEDDGRETREGCAPLPHQTIAVSSSLFSLTSQRDRRKTVELSVTVVASERQRQIPSDSPTTLAVLCRLHYYRCLCKAGGTAQSQASDVFSDRSVCLFLYGEEQRDEGTASGLLFLSLYLFPLLDFSFDLS</sequence>
<dbReference type="InParanoid" id="A0A2P6P0U2"/>
<dbReference type="EMBL" id="MDYQ01000001">
    <property type="protein sequence ID" value="PRP89808.1"/>
    <property type="molecule type" value="Genomic_DNA"/>
</dbReference>
<evidence type="ECO:0000313" key="2">
    <source>
        <dbReference type="Proteomes" id="UP000241769"/>
    </source>
</evidence>